<keyword evidence="1" id="KW-1133">Transmembrane helix</keyword>
<feature type="transmembrane region" description="Helical" evidence="1">
    <location>
        <begin position="136"/>
        <end position="157"/>
    </location>
</feature>
<keyword evidence="1" id="KW-0812">Transmembrane</keyword>
<dbReference type="Proteomes" id="UP000526734">
    <property type="component" value="Unassembled WGS sequence"/>
</dbReference>
<reference evidence="2 3" key="1">
    <citation type="submission" date="2020-08" db="EMBL/GenBank/DDBJ databases">
        <title>Amycolatopsis sp. nov. DR6-1 isolated from Dendrobium heterocarpum.</title>
        <authorList>
            <person name="Tedsree N."/>
            <person name="Kuncharoen N."/>
            <person name="Likhitwitayawuid K."/>
            <person name="Tanasupawat S."/>
        </authorList>
    </citation>
    <scope>NUCLEOTIDE SEQUENCE [LARGE SCALE GENOMIC DNA]</scope>
    <source>
        <strain evidence="2 3">DR6-1</strain>
    </source>
</reference>
<dbReference type="AlphaFoldDB" id="A0A7W3VTN0"/>
<evidence type="ECO:0000313" key="2">
    <source>
        <dbReference type="EMBL" id="MBB1152647.1"/>
    </source>
</evidence>
<accession>A0A7W3VTN0</accession>
<protein>
    <submittedName>
        <fullName evidence="2">Uncharacterized protein</fullName>
    </submittedName>
</protein>
<keyword evidence="1" id="KW-0472">Membrane</keyword>
<dbReference type="PROSITE" id="PS51257">
    <property type="entry name" value="PROKAR_LIPOPROTEIN"/>
    <property type="match status" value="1"/>
</dbReference>
<organism evidence="2 3">
    <name type="scientific">Amycolatopsis dendrobii</name>
    <dbReference type="NCBI Taxonomy" id="2760662"/>
    <lineage>
        <taxon>Bacteria</taxon>
        <taxon>Bacillati</taxon>
        <taxon>Actinomycetota</taxon>
        <taxon>Actinomycetes</taxon>
        <taxon>Pseudonocardiales</taxon>
        <taxon>Pseudonocardiaceae</taxon>
        <taxon>Amycolatopsis</taxon>
    </lineage>
</organism>
<name>A0A7W3VTN0_9PSEU</name>
<keyword evidence="3" id="KW-1185">Reference proteome</keyword>
<proteinExistence type="predicted"/>
<evidence type="ECO:0000256" key="1">
    <source>
        <dbReference type="SAM" id="Phobius"/>
    </source>
</evidence>
<dbReference type="RefSeq" id="WP_182889836.1">
    <property type="nucleotide sequence ID" value="NZ_JACGZW010000002.1"/>
</dbReference>
<comment type="caution">
    <text evidence="2">The sequence shown here is derived from an EMBL/GenBank/DDBJ whole genome shotgun (WGS) entry which is preliminary data.</text>
</comment>
<sequence length="163" mass="17448">MRISARQVVSRVLLAAALFSGVGCLITGLGQQGDVDDAYRIEFGHEGDACDEKRHLHLSVDTGEAMDCTAYPQFSFGGSTTLPGFTPAQNGEIGDLVKGLAVGGLSEAEQRQIQDRVDEIAVTVPESERPYHYTGLWGTGLAWLGGAILAVSLLLFAGRRVRR</sequence>
<evidence type="ECO:0000313" key="3">
    <source>
        <dbReference type="Proteomes" id="UP000526734"/>
    </source>
</evidence>
<feature type="transmembrane region" description="Helical" evidence="1">
    <location>
        <begin position="12"/>
        <end position="30"/>
    </location>
</feature>
<gene>
    <name evidence="2" type="ORF">H4281_05860</name>
</gene>
<dbReference type="EMBL" id="JACGZW010000002">
    <property type="protein sequence ID" value="MBB1152647.1"/>
    <property type="molecule type" value="Genomic_DNA"/>
</dbReference>